<evidence type="ECO:0000313" key="3">
    <source>
        <dbReference type="Proteomes" id="UP000250079"/>
    </source>
</evidence>
<protein>
    <recommendedName>
        <fullName evidence="1">KTSC domain-containing protein</fullName>
    </recommendedName>
</protein>
<evidence type="ECO:0000313" key="2">
    <source>
        <dbReference type="EMBL" id="ASJ73287.1"/>
    </source>
</evidence>
<dbReference type="Pfam" id="PF13619">
    <property type="entry name" value="KTSC"/>
    <property type="match status" value="1"/>
</dbReference>
<reference evidence="2 3" key="1">
    <citation type="submission" date="2016-12" db="EMBL/GenBank/DDBJ databases">
        <authorList>
            <person name="Song W.-J."/>
            <person name="Kurnit D.M."/>
        </authorList>
    </citation>
    <scope>NUCLEOTIDE SEQUENCE [LARGE SCALE GENOMIC DNA]</scope>
    <source>
        <strain evidence="2 3">IMCC3135</strain>
    </source>
</reference>
<evidence type="ECO:0000259" key="1">
    <source>
        <dbReference type="Pfam" id="PF13619"/>
    </source>
</evidence>
<dbReference type="EMBL" id="CP018632">
    <property type="protein sequence ID" value="ASJ73287.1"/>
    <property type="molecule type" value="Genomic_DNA"/>
</dbReference>
<gene>
    <name evidence="2" type="ORF">IMCC3135_16025</name>
</gene>
<name>A0A2Z2NZP3_9GAMM</name>
<keyword evidence="3" id="KW-1185">Reference proteome</keyword>
<proteinExistence type="predicted"/>
<dbReference type="KEGG" id="gai:IMCC3135_16025"/>
<feature type="domain" description="KTSC" evidence="1">
    <location>
        <begin position="60"/>
        <end position="115"/>
    </location>
</feature>
<dbReference type="AlphaFoldDB" id="A0A2Z2NZP3"/>
<sequence>MENSGNSICRKIMRSITTLCSTLLLVSILLTSIGAHARTVSVKYVGLVDLQAYQCEKITQSSFIRELCFDSGQNDVFVQLNNIWYRYCDMNDTMVNTWLSAHSMGRYYNRHVKGKKTC</sequence>
<accession>A0A2Z2NZP3</accession>
<dbReference type="Proteomes" id="UP000250079">
    <property type="component" value="Chromosome"/>
</dbReference>
<dbReference type="InterPro" id="IPR025309">
    <property type="entry name" value="KTSC_dom"/>
</dbReference>
<organism evidence="2 3">
    <name type="scientific">Granulosicoccus antarcticus IMCC3135</name>
    <dbReference type="NCBI Taxonomy" id="1192854"/>
    <lineage>
        <taxon>Bacteria</taxon>
        <taxon>Pseudomonadati</taxon>
        <taxon>Pseudomonadota</taxon>
        <taxon>Gammaproteobacteria</taxon>
        <taxon>Chromatiales</taxon>
        <taxon>Granulosicoccaceae</taxon>
        <taxon>Granulosicoccus</taxon>
    </lineage>
</organism>